<dbReference type="EMBL" id="CAJMWV010006368">
    <property type="protein sequence ID" value="CAE6521053.1"/>
    <property type="molecule type" value="Genomic_DNA"/>
</dbReference>
<evidence type="ECO:0000313" key="2">
    <source>
        <dbReference type="Proteomes" id="UP000663831"/>
    </source>
</evidence>
<accession>A0A8H3HJ34</accession>
<proteinExistence type="predicted"/>
<name>A0A8H3HJ34_9AGAM</name>
<dbReference type="AlphaFoldDB" id="A0A8H3HJ34"/>
<sequence>MSLTTTANLAAVMDVPAPATAHIDVPSGNLYWLDALDTLAKEFVVTKPGGNHQVHGSLSSDEELKGLQTAYVTRAPNHHLVIQWVKTDGTPVTTVSIEAHYSRNQSLTVVIFYKFAIKFTSTEPVHNPIKTTSQGGEWRNT</sequence>
<gene>
    <name evidence="1" type="ORF">RDB_LOCUS144319</name>
</gene>
<reference evidence="1" key="1">
    <citation type="submission" date="2021-01" db="EMBL/GenBank/DDBJ databases">
        <authorList>
            <person name="Kaushik A."/>
        </authorList>
    </citation>
    <scope>NUCLEOTIDE SEQUENCE</scope>
    <source>
        <strain evidence="1">AG3-1AP</strain>
    </source>
</reference>
<dbReference type="Proteomes" id="UP000663831">
    <property type="component" value="Unassembled WGS sequence"/>
</dbReference>
<comment type="caution">
    <text evidence="1">The sequence shown here is derived from an EMBL/GenBank/DDBJ whole genome shotgun (WGS) entry which is preliminary data.</text>
</comment>
<protein>
    <submittedName>
        <fullName evidence="1">Uncharacterized protein</fullName>
    </submittedName>
</protein>
<organism evidence="1 2">
    <name type="scientific">Rhizoctonia solani</name>
    <dbReference type="NCBI Taxonomy" id="456999"/>
    <lineage>
        <taxon>Eukaryota</taxon>
        <taxon>Fungi</taxon>
        <taxon>Dikarya</taxon>
        <taxon>Basidiomycota</taxon>
        <taxon>Agaricomycotina</taxon>
        <taxon>Agaricomycetes</taxon>
        <taxon>Cantharellales</taxon>
        <taxon>Ceratobasidiaceae</taxon>
        <taxon>Rhizoctonia</taxon>
    </lineage>
</organism>
<evidence type="ECO:0000313" key="1">
    <source>
        <dbReference type="EMBL" id="CAE6521053.1"/>
    </source>
</evidence>